<protein>
    <submittedName>
        <fullName evidence="1">Uncharacterized protein</fullName>
    </submittedName>
</protein>
<accession>J9CCL3</accession>
<dbReference type="AlphaFoldDB" id="J9CCL3"/>
<name>J9CCL3_9ZZZZ</name>
<organism evidence="1">
    <name type="scientific">gut metagenome</name>
    <dbReference type="NCBI Taxonomy" id="749906"/>
    <lineage>
        <taxon>unclassified sequences</taxon>
        <taxon>metagenomes</taxon>
        <taxon>organismal metagenomes</taxon>
    </lineage>
</organism>
<sequence>MTYQPSIQTYTSWYSLSSEYAAALQGNTPLLRRSLLERLRSDTDHKTLKDHGLTFRYVYRAQASGQILCSIDITARDYQ</sequence>
<dbReference type="EMBL" id="AMCI01004637">
    <property type="protein sequence ID" value="EJW97680.1"/>
    <property type="molecule type" value="Genomic_DNA"/>
</dbReference>
<comment type="caution">
    <text evidence="1">The sequence shown here is derived from an EMBL/GenBank/DDBJ whole genome shotgun (WGS) entry which is preliminary data.</text>
</comment>
<evidence type="ECO:0000313" key="1">
    <source>
        <dbReference type="EMBL" id="EJW97680.1"/>
    </source>
</evidence>
<proteinExistence type="predicted"/>
<reference evidence="1" key="1">
    <citation type="journal article" date="2012" name="PLoS ONE">
        <title>Gene sets for utilization of primary and secondary nutrition supplies in the distal gut of endangered iberian lynx.</title>
        <authorList>
            <person name="Alcaide M."/>
            <person name="Messina E."/>
            <person name="Richter M."/>
            <person name="Bargiela R."/>
            <person name="Peplies J."/>
            <person name="Huws S.A."/>
            <person name="Newbold C.J."/>
            <person name="Golyshin P.N."/>
            <person name="Simon M.A."/>
            <person name="Lopez G."/>
            <person name="Yakimov M.M."/>
            <person name="Ferrer M."/>
        </authorList>
    </citation>
    <scope>NUCLEOTIDE SEQUENCE</scope>
</reference>
<gene>
    <name evidence="1" type="ORF">EVA_14212</name>
</gene>